<evidence type="ECO:0000313" key="10">
    <source>
        <dbReference type="EMBL" id="KKM77913.1"/>
    </source>
</evidence>
<protein>
    <recommendedName>
        <fullName evidence="2">DNA-directed DNA polymerase</fullName>
        <ecNumber evidence="2">2.7.7.7</ecNumber>
    </recommendedName>
</protein>
<dbReference type="InterPro" id="IPR004868">
    <property type="entry name" value="DNA-dir_DNA_pol_B_mt/vir"/>
</dbReference>
<evidence type="ECO:0000256" key="6">
    <source>
        <dbReference type="ARBA" id="ARBA00022932"/>
    </source>
</evidence>
<accession>A0A0F9K7G5</accession>
<evidence type="ECO:0000256" key="8">
    <source>
        <dbReference type="ARBA" id="ARBA00049244"/>
    </source>
</evidence>
<dbReference type="SUPFAM" id="SSF56672">
    <property type="entry name" value="DNA/RNA polymerases"/>
    <property type="match status" value="1"/>
</dbReference>
<dbReference type="GO" id="GO:0000166">
    <property type="term" value="F:nucleotide binding"/>
    <property type="evidence" value="ECO:0007669"/>
    <property type="project" value="InterPro"/>
</dbReference>
<dbReference type="EMBL" id="LAZR01008572">
    <property type="protein sequence ID" value="KKM77913.1"/>
    <property type="molecule type" value="Genomic_DNA"/>
</dbReference>
<proteinExistence type="inferred from homology"/>
<keyword evidence="7" id="KW-0238">DNA-binding</keyword>
<keyword evidence="3" id="KW-0808">Transferase</keyword>
<dbReference type="GO" id="GO:0006260">
    <property type="term" value="P:DNA replication"/>
    <property type="evidence" value="ECO:0007669"/>
    <property type="project" value="UniProtKB-KW"/>
</dbReference>
<dbReference type="PRINTS" id="PR00106">
    <property type="entry name" value="DNAPOLB"/>
</dbReference>
<feature type="domain" description="DNA-directed DNA polymerase family B mitochondria/virus" evidence="9">
    <location>
        <begin position="167"/>
        <end position="402"/>
    </location>
</feature>
<evidence type="ECO:0000259" key="9">
    <source>
        <dbReference type="Pfam" id="PF03175"/>
    </source>
</evidence>
<dbReference type="AlphaFoldDB" id="A0A0F9K7G5"/>
<evidence type="ECO:0000256" key="5">
    <source>
        <dbReference type="ARBA" id="ARBA00022705"/>
    </source>
</evidence>
<dbReference type="InterPro" id="IPR043502">
    <property type="entry name" value="DNA/RNA_pol_sf"/>
</dbReference>
<gene>
    <name evidence="10" type="ORF">LCGC14_1365230</name>
</gene>
<organism evidence="10">
    <name type="scientific">marine sediment metagenome</name>
    <dbReference type="NCBI Taxonomy" id="412755"/>
    <lineage>
        <taxon>unclassified sequences</taxon>
        <taxon>metagenomes</taxon>
        <taxon>ecological metagenomes</taxon>
    </lineage>
</organism>
<dbReference type="Pfam" id="PF03175">
    <property type="entry name" value="DNA_pol_B_2"/>
    <property type="match status" value="1"/>
</dbReference>
<dbReference type="Gene3D" id="3.90.1600.10">
    <property type="entry name" value="Palm domain of DNA polymerase"/>
    <property type="match status" value="2"/>
</dbReference>
<evidence type="ECO:0000256" key="2">
    <source>
        <dbReference type="ARBA" id="ARBA00012417"/>
    </source>
</evidence>
<dbReference type="InterPro" id="IPR017964">
    <property type="entry name" value="DNA-dir_DNA_pol_B_CS"/>
</dbReference>
<evidence type="ECO:0000256" key="4">
    <source>
        <dbReference type="ARBA" id="ARBA00022695"/>
    </source>
</evidence>
<keyword evidence="5" id="KW-0235">DNA replication</keyword>
<evidence type="ECO:0000256" key="1">
    <source>
        <dbReference type="ARBA" id="ARBA00005755"/>
    </source>
</evidence>
<name>A0A0F9K7G5_9ZZZZ</name>
<dbReference type="InterPro" id="IPR023211">
    <property type="entry name" value="DNA_pol_palm_dom_sf"/>
</dbReference>
<evidence type="ECO:0000256" key="7">
    <source>
        <dbReference type="ARBA" id="ARBA00023125"/>
    </source>
</evidence>
<dbReference type="GO" id="GO:0003887">
    <property type="term" value="F:DNA-directed DNA polymerase activity"/>
    <property type="evidence" value="ECO:0007669"/>
    <property type="project" value="UniProtKB-KW"/>
</dbReference>
<keyword evidence="6" id="KW-0239">DNA-directed DNA polymerase</keyword>
<reference evidence="10" key="1">
    <citation type="journal article" date="2015" name="Nature">
        <title>Complex archaea that bridge the gap between prokaryotes and eukaryotes.</title>
        <authorList>
            <person name="Spang A."/>
            <person name="Saw J.H."/>
            <person name="Jorgensen S.L."/>
            <person name="Zaremba-Niedzwiedzka K."/>
            <person name="Martijn J."/>
            <person name="Lind A.E."/>
            <person name="van Eijk R."/>
            <person name="Schleper C."/>
            <person name="Guy L."/>
            <person name="Ettema T.J."/>
        </authorList>
    </citation>
    <scope>NUCLEOTIDE SEQUENCE</scope>
</reference>
<evidence type="ECO:0000256" key="3">
    <source>
        <dbReference type="ARBA" id="ARBA00022679"/>
    </source>
</evidence>
<comment type="caution">
    <text evidence="10">The sequence shown here is derived from an EMBL/GenBank/DDBJ whole genome shotgun (WGS) entry which is preliminary data.</text>
</comment>
<comment type="similarity">
    <text evidence="1">Belongs to the DNA polymerase type-B family.</text>
</comment>
<keyword evidence="4" id="KW-0548">Nucleotidyltransferase</keyword>
<dbReference type="PANTHER" id="PTHR33568">
    <property type="entry name" value="DNA POLYMERASE"/>
    <property type="match status" value="1"/>
</dbReference>
<dbReference type="Gene3D" id="1.10.287.690">
    <property type="entry name" value="Helix hairpin bin"/>
    <property type="match status" value="1"/>
</dbReference>
<dbReference type="PANTHER" id="PTHR33568:SF3">
    <property type="entry name" value="DNA-DIRECTED DNA POLYMERASE"/>
    <property type="match status" value="1"/>
</dbReference>
<comment type="catalytic activity">
    <reaction evidence="8">
        <text>DNA(n) + a 2'-deoxyribonucleoside 5'-triphosphate = DNA(n+1) + diphosphate</text>
        <dbReference type="Rhea" id="RHEA:22508"/>
        <dbReference type="Rhea" id="RHEA-COMP:17339"/>
        <dbReference type="Rhea" id="RHEA-COMP:17340"/>
        <dbReference type="ChEBI" id="CHEBI:33019"/>
        <dbReference type="ChEBI" id="CHEBI:61560"/>
        <dbReference type="ChEBI" id="CHEBI:173112"/>
        <dbReference type="EC" id="2.7.7.7"/>
    </reaction>
</comment>
<sequence length="602" mass="70757">MDLPCRKMRKNHSRSIPKFSLFLDVETGKEKVETLEKHTMKMGWTAFLRQRTKGAKNSERWEFWEDAFEMCAYIEDLATVNSPLYLFGHNVFFDLQASDFFYYFTRWKWVLDFVYDKGQTYILVITKGKKTIKCISTTNYFTTSVEGLGEIVGKEKLGIDFEKSSPEELKVYCRRDTEIIKEAIEYYWKFIKEYDLGKFAMTRSSQAFTAYRHRFMKKDIYVHQVEKVVDLERQAYYGGRVEAFHFGECKDGPFITLDINSMYPHIMQSSRMPVKLVDYREDTDLTLLPDILKEHSVVARCRIKTELPLYAIRHNKKIVFPIGEYETFLCTEGVKRALKHNHLLSISEMSIYTNDFLFTAWVDFLYALRLQFKKEKQAILEYMCKIMLNSLYGKFGQKFMETDETEEITGSGYWRCDNYDFETGERWIEFKLMNKRIVQKGEKNGKNAFVAIAAHICENGRLMLYDLMDTIGRDKVLYCDTDGVKIRKRDMETVNGLLHHDRLGAIKIEDETNKLIINGAKNYETDKGVKIKGIPKKAEKIGKDTYRYNQFLRQTSHLRAEVDRYFMVKEVIKVSPPKYDKGIVTPTGLVLPFVFQFPPQPS</sequence>
<dbReference type="PROSITE" id="PS00116">
    <property type="entry name" value="DNA_POLYMERASE_B"/>
    <property type="match status" value="1"/>
</dbReference>
<dbReference type="GO" id="GO:0003677">
    <property type="term" value="F:DNA binding"/>
    <property type="evidence" value="ECO:0007669"/>
    <property type="project" value="UniProtKB-KW"/>
</dbReference>
<dbReference type="InterPro" id="IPR006172">
    <property type="entry name" value="DNA-dir_DNA_pol_B"/>
</dbReference>
<dbReference type="EC" id="2.7.7.7" evidence="2"/>